<dbReference type="KEGG" id="pxi:J5O05_13420"/>
<accession>A0A975DGW4</accession>
<name>A0A975DGW4_9GAMM</name>
<evidence type="ECO:0000313" key="1">
    <source>
        <dbReference type="EMBL" id="QTH70882.1"/>
    </source>
</evidence>
<reference evidence="1" key="1">
    <citation type="submission" date="2021-03" db="EMBL/GenBank/DDBJ databases">
        <title>Complete Genome of Pseudoalteromonas xiamenensis STKMTI.2, a new potential marine bacterium producing anti-Vibrio compounds.</title>
        <authorList>
            <person name="Handayani D.P."/>
            <person name="Isnansetyo A."/>
            <person name="Istiqomah I."/>
            <person name="Jumina J."/>
        </authorList>
    </citation>
    <scope>NUCLEOTIDE SEQUENCE</scope>
    <source>
        <strain evidence="1">STKMTI.2</strain>
    </source>
</reference>
<keyword evidence="2" id="KW-1185">Reference proteome</keyword>
<dbReference type="RefSeq" id="WP_208842481.1">
    <property type="nucleotide sequence ID" value="NZ_CP072133.1"/>
</dbReference>
<protein>
    <submittedName>
        <fullName evidence="1">Uncharacterized protein</fullName>
    </submittedName>
</protein>
<gene>
    <name evidence="1" type="ORF">J5O05_13420</name>
</gene>
<dbReference type="AlphaFoldDB" id="A0A975DGW4"/>
<proteinExistence type="predicted"/>
<evidence type="ECO:0000313" key="2">
    <source>
        <dbReference type="Proteomes" id="UP000664904"/>
    </source>
</evidence>
<dbReference type="EMBL" id="CP072133">
    <property type="protein sequence ID" value="QTH70882.1"/>
    <property type="molecule type" value="Genomic_DNA"/>
</dbReference>
<organism evidence="1 2">
    <name type="scientific">Pseudoalteromonas xiamenensis</name>
    <dbReference type="NCBI Taxonomy" id="882626"/>
    <lineage>
        <taxon>Bacteria</taxon>
        <taxon>Pseudomonadati</taxon>
        <taxon>Pseudomonadota</taxon>
        <taxon>Gammaproteobacteria</taxon>
        <taxon>Alteromonadales</taxon>
        <taxon>Pseudoalteromonadaceae</taxon>
        <taxon>Pseudoalteromonas</taxon>
    </lineage>
</organism>
<dbReference type="Proteomes" id="UP000664904">
    <property type="component" value="Chromosome"/>
</dbReference>
<sequence length="77" mass="9274">MAFLIPIRRQSFDELMCLMLQYRDWADIGQMSYAEQLARRVTRLCSIVSNDSDEKDIIRMKGIVIIRRETKRDFRFI</sequence>